<gene>
    <name evidence="1" type="ORF">RND81_02G197600</name>
</gene>
<reference evidence="1" key="1">
    <citation type="submission" date="2024-03" db="EMBL/GenBank/DDBJ databases">
        <title>WGS assembly of Saponaria officinalis var. Norfolk2.</title>
        <authorList>
            <person name="Jenkins J."/>
            <person name="Shu S."/>
            <person name="Grimwood J."/>
            <person name="Barry K."/>
            <person name="Goodstein D."/>
            <person name="Schmutz J."/>
            <person name="Leebens-Mack J."/>
            <person name="Osbourn A."/>
        </authorList>
    </citation>
    <scope>NUCLEOTIDE SEQUENCE [LARGE SCALE GENOMIC DNA]</scope>
    <source>
        <strain evidence="1">JIC</strain>
    </source>
</reference>
<accession>A0AAW1MVT0</accession>
<evidence type="ECO:0000313" key="1">
    <source>
        <dbReference type="EMBL" id="KAK9750449.1"/>
    </source>
</evidence>
<organism evidence="1 2">
    <name type="scientific">Saponaria officinalis</name>
    <name type="common">Common soapwort</name>
    <name type="synonym">Lychnis saponaria</name>
    <dbReference type="NCBI Taxonomy" id="3572"/>
    <lineage>
        <taxon>Eukaryota</taxon>
        <taxon>Viridiplantae</taxon>
        <taxon>Streptophyta</taxon>
        <taxon>Embryophyta</taxon>
        <taxon>Tracheophyta</taxon>
        <taxon>Spermatophyta</taxon>
        <taxon>Magnoliopsida</taxon>
        <taxon>eudicotyledons</taxon>
        <taxon>Gunneridae</taxon>
        <taxon>Pentapetalae</taxon>
        <taxon>Caryophyllales</taxon>
        <taxon>Caryophyllaceae</taxon>
        <taxon>Caryophylleae</taxon>
        <taxon>Saponaria</taxon>
    </lineage>
</organism>
<evidence type="ECO:0000313" key="2">
    <source>
        <dbReference type="Proteomes" id="UP001443914"/>
    </source>
</evidence>
<dbReference type="PANTHER" id="PTHR36482">
    <property type="entry name" value="OSJNBA0024J22.15 PROTEIN"/>
    <property type="match status" value="1"/>
</dbReference>
<dbReference type="AlphaFoldDB" id="A0AAW1MVT0"/>
<dbReference type="PANTHER" id="PTHR36482:SF6">
    <property type="entry name" value="JASMONATE-INDUCED PROTEIN HOMOLOG"/>
    <property type="match status" value="1"/>
</dbReference>
<protein>
    <submittedName>
        <fullName evidence="1">Uncharacterized protein</fullName>
    </submittedName>
</protein>
<sequence>MATQKVQKFTVSDKNSFQPQYGVALTLNNKTSSDLTFDRCFTWSGTPTDPGFPGSIAADGSVQIDYLRGIDDGSIAAIVYTGPNESAYVLAWDAPVDSTPTPNRVYVNCAPKSVIDKYTFETIHEYLEVSGQHSEASDILSRTIAYADICDTTPNIATVGANFDLLT</sequence>
<comment type="caution">
    <text evidence="1">The sequence shown here is derived from an EMBL/GenBank/DDBJ whole genome shotgun (WGS) entry which is preliminary data.</text>
</comment>
<dbReference type="InterPro" id="IPR053085">
    <property type="entry name" value="Jasmonate-induced_protein"/>
</dbReference>
<dbReference type="Proteomes" id="UP001443914">
    <property type="component" value="Unassembled WGS sequence"/>
</dbReference>
<name>A0AAW1MVT0_SAPOF</name>
<proteinExistence type="predicted"/>
<keyword evidence="2" id="KW-1185">Reference proteome</keyword>
<dbReference type="EMBL" id="JBDFQZ010000002">
    <property type="protein sequence ID" value="KAK9750449.1"/>
    <property type="molecule type" value="Genomic_DNA"/>
</dbReference>